<evidence type="ECO:0000313" key="1">
    <source>
        <dbReference type="EMBL" id="KAK5648854.1"/>
    </source>
</evidence>
<accession>A0AAN7VRX2</accession>
<gene>
    <name evidence="1" type="ORF">RI129_003746</name>
</gene>
<organism evidence="1 2">
    <name type="scientific">Pyrocoelia pectoralis</name>
    <dbReference type="NCBI Taxonomy" id="417401"/>
    <lineage>
        <taxon>Eukaryota</taxon>
        <taxon>Metazoa</taxon>
        <taxon>Ecdysozoa</taxon>
        <taxon>Arthropoda</taxon>
        <taxon>Hexapoda</taxon>
        <taxon>Insecta</taxon>
        <taxon>Pterygota</taxon>
        <taxon>Neoptera</taxon>
        <taxon>Endopterygota</taxon>
        <taxon>Coleoptera</taxon>
        <taxon>Polyphaga</taxon>
        <taxon>Elateriformia</taxon>
        <taxon>Elateroidea</taxon>
        <taxon>Lampyridae</taxon>
        <taxon>Lampyrinae</taxon>
        <taxon>Pyrocoelia</taxon>
    </lineage>
</organism>
<comment type="caution">
    <text evidence="1">The sequence shown here is derived from an EMBL/GenBank/DDBJ whole genome shotgun (WGS) entry which is preliminary data.</text>
</comment>
<reference evidence="1 2" key="1">
    <citation type="journal article" date="2024" name="Insects">
        <title>An Improved Chromosome-Level Genome Assembly of the Firefly Pyrocoelia pectoralis.</title>
        <authorList>
            <person name="Fu X."/>
            <person name="Meyer-Rochow V.B."/>
            <person name="Ballantyne L."/>
            <person name="Zhu X."/>
        </authorList>
    </citation>
    <scope>NUCLEOTIDE SEQUENCE [LARGE SCALE GENOMIC DNA]</scope>
    <source>
        <strain evidence="1">XCY_ONT2</strain>
    </source>
</reference>
<keyword evidence="2" id="KW-1185">Reference proteome</keyword>
<proteinExistence type="predicted"/>
<evidence type="ECO:0000313" key="2">
    <source>
        <dbReference type="Proteomes" id="UP001329430"/>
    </source>
</evidence>
<name>A0AAN7VRX2_9COLE</name>
<dbReference type="Gene3D" id="3.60.10.10">
    <property type="entry name" value="Endonuclease/exonuclease/phosphatase"/>
    <property type="match status" value="1"/>
</dbReference>
<dbReference type="Proteomes" id="UP001329430">
    <property type="component" value="Chromosome 2"/>
</dbReference>
<dbReference type="EMBL" id="JAVRBK010000002">
    <property type="protein sequence ID" value="KAK5648854.1"/>
    <property type="molecule type" value="Genomic_DNA"/>
</dbReference>
<evidence type="ECO:0008006" key="3">
    <source>
        <dbReference type="Google" id="ProtNLM"/>
    </source>
</evidence>
<sequence>MVILGDFNARFGNEIIPMIKQRFNEKVINDNGELLINTCSLNKLRINNTYFNHKDQYTFTFEGAQIPN</sequence>
<protein>
    <recommendedName>
        <fullName evidence="3">Craniofacial development protein 2-like</fullName>
    </recommendedName>
</protein>
<dbReference type="InterPro" id="IPR036691">
    <property type="entry name" value="Endo/exonu/phosph_ase_sf"/>
</dbReference>
<dbReference type="AlphaFoldDB" id="A0AAN7VRX2"/>